<reference evidence="9 10" key="1">
    <citation type="journal article" date="2024" name="BMC Genomics">
        <title>De novo assembly and annotation of Popillia japonica's genome with initial clues to its potential as an invasive pest.</title>
        <authorList>
            <person name="Cucini C."/>
            <person name="Boschi S."/>
            <person name="Funari R."/>
            <person name="Cardaioli E."/>
            <person name="Iannotti N."/>
            <person name="Marturano G."/>
            <person name="Paoli F."/>
            <person name="Bruttini M."/>
            <person name="Carapelli A."/>
            <person name="Frati F."/>
            <person name="Nardi F."/>
        </authorList>
    </citation>
    <scope>NUCLEOTIDE SEQUENCE [LARGE SCALE GENOMIC DNA]</scope>
    <source>
        <strain evidence="9">DMR45628</strain>
    </source>
</reference>
<evidence type="ECO:0000256" key="2">
    <source>
        <dbReference type="ARBA" id="ARBA00009418"/>
    </source>
</evidence>
<evidence type="ECO:0000256" key="5">
    <source>
        <dbReference type="ARBA" id="ARBA00023242"/>
    </source>
</evidence>
<evidence type="ECO:0000313" key="9">
    <source>
        <dbReference type="EMBL" id="KAK9695269.1"/>
    </source>
</evidence>
<dbReference type="GO" id="GO:0030686">
    <property type="term" value="C:90S preribosome"/>
    <property type="evidence" value="ECO:0007669"/>
    <property type="project" value="TreeGrafter"/>
</dbReference>
<evidence type="ECO:0000256" key="4">
    <source>
        <dbReference type="ARBA" id="ARBA00022552"/>
    </source>
</evidence>
<dbReference type="AlphaFoldDB" id="A0AAW1IYU5"/>
<comment type="similarity">
    <text evidence="2 6">Belongs to the RRP36 family.</text>
</comment>
<evidence type="ECO:0000256" key="6">
    <source>
        <dbReference type="RuleBase" id="RU368027"/>
    </source>
</evidence>
<name>A0AAW1IYU5_POPJA</name>
<keyword evidence="6" id="KW-0687">Ribonucleoprotein</keyword>
<evidence type="ECO:0000256" key="8">
    <source>
        <dbReference type="SAM" id="MobiDB-lite"/>
    </source>
</evidence>
<comment type="subcellular location">
    <subcellularLocation>
        <location evidence="1 6">Nucleus</location>
        <location evidence="1 6">Nucleolus</location>
    </subcellularLocation>
</comment>
<dbReference type="PANTHER" id="PTHR21738">
    <property type="entry name" value="RIBOSOMAL RNA PROCESSING PROTEIN 36 HOMOLOG"/>
    <property type="match status" value="1"/>
</dbReference>
<evidence type="ECO:0000256" key="3">
    <source>
        <dbReference type="ARBA" id="ARBA00022517"/>
    </source>
</evidence>
<keyword evidence="5 6" id="KW-0539">Nucleus</keyword>
<feature type="region of interest" description="Disordered" evidence="8">
    <location>
        <begin position="220"/>
        <end position="239"/>
    </location>
</feature>
<feature type="coiled-coil region" evidence="7">
    <location>
        <begin position="120"/>
        <end position="217"/>
    </location>
</feature>
<evidence type="ECO:0000256" key="7">
    <source>
        <dbReference type="SAM" id="Coils"/>
    </source>
</evidence>
<dbReference type="InterPro" id="IPR009292">
    <property type="entry name" value="RRP36"/>
</dbReference>
<protein>
    <recommendedName>
        <fullName evidence="6">rRNA biogenesis protein RRP36</fullName>
    </recommendedName>
</protein>
<comment type="subunit">
    <text evidence="6">Associates with 90S and pre-40S pre-ribosomal particles.</text>
</comment>
<dbReference type="Proteomes" id="UP001458880">
    <property type="component" value="Unassembled WGS sequence"/>
</dbReference>
<sequence length="239" mass="29156">MENSDSESDNDIKNENQPEEIDVTPEEREKIKQEISTMSFEELQKLKQQIGTKVYNETIFGVHRQPKTNFKRLNKNRPREMSSKRRINIRNEITQLKKQPTFRDPRFDPLCGTFNEESFRENYKFLYDMKQKEYKQLERELEMTEDVEERRKIKYLKQRLGNQIREHEKLEKEKRKIQEEKQEIRTKLRKGEKPVFKKKSEKKLEGLIEKYEELKKSNKLQKHIEKKSKKLAAKFKKSE</sequence>
<comment type="caution">
    <text evidence="9">The sequence shown here is derived from an EMBL/GenBank/DDBJ whole genome shotgun (WGS) entry which is preliminary data.</text>
</comment>
<dbReference type="EMBL" id="JASPKY010000487">
    <property type="protein sequence ID" value="KAK9695269.1"/>
    <property type="molecule type" value="Genomic_DNA"/>
</dbReference>
<proteinExistence type="inferred from homology"/>
<dbReference type="GO" id="GO:0000462">
    <property type="term" value="P:maturation of SSU-rRNA from tricistronic rRNA transcript (SSU-rRNA, 5.8S rRNA, LSU-rRNA)"/>
    <property type="evidence" value="ECO:0007669"/>
    <property type="project" value="TreeGrafter"/>
</dbReference>
<keyword evidence="7" id="KW-0175">Coiled coil</keyword>
<evidence type="ECO:0000256" key="1">
    <source>
        <dbReference type="ARBA" id="ARBA00004604"/>
    </source>
</evidence>
<dbReference type="Pfam" id="PF06102">
    <property type="entry name" value="RRP36"/>
    <property type="match status" value="1"/>
</dbReference>
<evidence type="ECO:0000313" key="10">
    <source>
        <dbReference type="Proteomes" id="UP001458880"/>
    </source>
</evidence>
<accession>A0AAW1IYU5</accession>
<gene>
    <name evidence="9" type="ORF">QE152_g32696</name>
</gene>
<dbReference type="PANTHER" id="PTHR21738:SF0">
    <property type="entry name" value="RIBOSOMAL RNA PROCESSING PROTEIN 36 HOMOLOG"/>
    <property type="match status" value="1"/>
</dbReference>
<dbReference type="GO" id="GO:0005730">
    <property type="term" value="C:nucleolus"/>
    <property type="evidence" value="ECO:0007669"/>
    <property type="project" value="UniProtKB-SubCell"/>
</dbReference>
<organism evidence="9 10">
    <name type="scientific">Popillia japonica</name>
    <name type="common">Japanese beetle</name>
    <dbReference type="NCBI Taxonomy" id="7064"/>
    <lineage>
        <taxon>Eukaryota</taxon>
        <taxon>Metazoa</taxon>
        <taxon>Ecdysozoa</taxon>
        <taxon>Arthropoda</taxon>
        <taxon>Hexapoda</taxon>
        <taxon>Insecta</taxon>
        <taxon>Pterygota</taxon>
        <taxon>Neoptera</taxon>
        <taxon>Endopterygota</taxon>
        <taxon>Coleoptera</taxon>
        <taxon>Polyphaga</taxon>
        <taxon>Scarabaeiformia</taxon>
        <taxon>Scarabaeidae</taxon>
        <taxon>Rutelinae</taxon>
        <taxon>Popillia</taxon>
    </lineage>
</organism>
<keyword evidence="10" id="KW-1185">Reference proteome</keyword>
<keyword evidence="4 6" id="KW-0698">rRNA processing</keyword>
<feature type="region of interest" description="Disordered" evidence="8">
    <location>
        <begin position="1"/>
        <end position="30"/>
    </location>
</feature>
<keyword evidence="3 6" id="KW-0690">Ribosome biogenesis</keyword>
<comment type="function">
    <text evidence="6">Component of the 90S pre-ribosome involved in the maturation of rRNAs. Required for early cleavages of the pre-RNAs in the 40S ribosomal subunit maturation pathway.</text>
</comment>